<dbReference type="NCBIfam" id="NF009467">
    <property type="entry name" value="PRK12826.1-3"/>
    <property type="match status" value="1"/>
</dbReference>
<dbReference type="PROSITE" id="PS00061">
    <property type="entry name" value="ADH_SHORT"/>
    <property type="match status" value="1"/>
</dbReference>
<evidence type="ECO:0000313" key="5">
    <source>
        <dbReference type="EMBL" id="PQP22594.1"/>
    </source>
</evidence>
<comment type="caution">
    <text evidence="5">The sequence shown here is derived from an EMBL/GenBank/DDBJ whole genome shotgun (WGS) entry which is preliminary data.</text>
</comment>
<evidence type="ECO:0000256" key="1">
    <source>
        <dbReference type="ARBA" id="ARBA00006484"/>
    </source>
</evidence>
<dbReference type="Gene3D" id="3.40.50.720">
    <property type="entry name" value="NAD(P)-binding Rossmann-like Domain"/>
    <property type="match status" value="1"/>
</dbReference>
<evidence type="ECO:0000256" key="3">
    <source>
        <dbReference type="ARBA" id="ARBA00023027"/>
    </source>
</evidence>
<dbReference type="PRINTS" id="PR00080">
    <property type="entry name" value="SDRFAMILY"/>
</dbReference>
<dbReference type="Proteomes" id="UP000239290">
    <property type="component" value="Unassembled WGS sequence"/>
</dbReference>
<keyword evidence="2" id="KW-0560">Oxidoreductase</keyword>
<dbReference type="FunFam" id="3.40.50.720:FF:000084">
    <property type="entry name" value="Short-chain dehydrogenase reductase"/>
    <property type="match status" value="1"/>
</dbReference>
<dbReference type="PANTHER" id="PTHR42760:SF133">
    <property type="entry name" value="3-OXOACYL-[ACYL-CARRIER-PROTEIN] REDUCTASE"/>
    <property type="match status" value="1"/>
</dbReference>
<protein>
    <submittedName>
        <fullName evidence="5">SDR family mycofactocin-dependent oxidoreductase</fullName>
    </submittedName>
</protein>
<dbReference type="InterPro" id="IPR036291">
    <property type="entry name" value="NAD(P)-bd_dom_sf"/>
</dbReference>
<dbReference type="CDD" id="cd05233">
    <property type="entry name" value="SDR_c"/>
    <property type="match status" value="1"/>
</dbReference>
<keyword evidence="3" id="KW-0520">NAD</keyword>
<accession>A0A2S8J6C4</accession>
<dbReference type="PANTHER" id="PTHR42760">
    <property type="entry name" value="SHORT-CHAIN DEHYDROGENASES/REDUCTASES FAMILY MEMBER"/>
    <property type="match status" value="1"/>
</dbReference>
<dbReference type="InterPro" id="IPR020904">
    <property type="entry name" value="Sc_DH/Rdtase_CS"/>
</dbReference>
<dbReference type="InterPro" id="IPR002347">
    <property type="entry name" value="SDR_fam"/>
</dbReference>
<evidence type="ECO:0000256" key="2">
    <source>
        <dbReference type="ARBA" id="ARBA00023002"/>
    </source>
</evidence>
<reference evidence="6" key="1">
    <citation type="submission" date="2018-02" db="EMBL/GenBank/DDBJ databases">
        <title>Draft genome sequencing of Rhodococcus opacus KU647198.</title>
        <authorList>
            <person name="Zheng B.-X."/>
        </authorList>
    </citation>
    <scope>NUCLEOTIDE SEQUENCE [LARGE SCALE GENOMIC DNA]</scope>
    <source>
        <strain evidence="6">04-OD7</strain>
    </source>
</reference>
<evidence type="ECO:0000256" key="4">
    <source>
        <dbReference type="RuleBase" id="RU000363"/>
    </source>
</evidence>
<comment type="similarity">
    <text evidence="1 4">Belongs to the short-chain dehydrogenases/reductases (SDR) family.</text>
</comment>
<dbReference type="Pfam" id="PF00106">
    <property type="entry name" value="adh_short"/>
    <property type="match status" value="1"/>
</dbReference>
<dbReference type="SUPFAM" id="SSF51735">
    <property type="entry name" value="NAD(P)-binding Rossmann-fold domains"/>
    <property type="match status" value="1"/>
</dbReference>
<proteinExistence type="inferred from homology"/>
<dbReference type="GO" id="GO:0016616">
    <property type="term" value="F:oxidoreductase activity, acting on the CH-OH group of donors, NAD or NADP as acceptor"/>
    <property type="evidence" value="ECO:0007669"/>
    <property type="project" value="TreeGrafter"/>
</dbReference>
<sequence length="285" mass="29942">MGRVSEKVAFITGAAHGQGRSHALRLAEEGADIVVTDACAPIHSLVDYKAATREDLEETRALVEKTGQKCVSAVADVRDRAALTGAVEVGIEAFGRIDIVCANAGIMTVHEHSWDIPEDAVDAVLDTNLKGVWNTVVATAPYMVESKRGGSIILTSSTAGLRGHTPYAHYAASKHGVVGLMKAFANELSRYKIRVNTVHPTGVLTEGMGTFSDRTMAIIGSSVTGLAGATNILPDLDADPDAEYAPVPLLLPIEISNAVLWLASDEARYVTGVALAVDAGNTVKP</sequence>
<dbReference type="EMBL" id="PUIO01000030">
    <property type="protein sequence ID" value="PQP22594.1"/>
    <property type="molecule type" value="Genomic_DNA"/>
</dbReference>
<dbReference type="NCBIfam" id="TIGR03971">
    <property type="entry name" value="SDR_subfam_1"/>
    <property type="match status" value="1"/>
</dbReference>
<name>A0A2S8J6C4_RHOOP</name>
<gene>
    <name evidence="5" type="ORF">C5613_23350</name>
</gene>
<dbReference type="RefSeq" id="WP_105417968.1">
    <property type="nucleotide sequence ID" value="NZ_PUIO01000030.1"/>
</dbReference>
<dbReference type="AlphaFoldDB" id="A0A2S8J6C4"/>
<evidence type="ECO:0000313" key="6">
    <source>
        <dbReference type="Proteomes" id="UP000239290"/>
    </source>
</evidence>
<organism evidence="5 6">
    <name type="scientific">Rhodococcus opacus</name>
    <name type="common">Nocardia opaca</name>
    <dbReference type="NCBI Taxonomy" id="37919"/>
    <lineage>
        <taxon>Bacteria</taxon>
        <taxon>Bacillati</taxon>
        <taxon>Actinomycetota</taxon>
        <taxon>Actinomycetes</taxon>
        <taxon>Mycobacteriales</taxon>
        <taxon>Nocardiaceae</taxon>
        <taxon>Rhodococcus</taxon>
    </lineage>
</organism>
<dbReference type="InterPro" id="IPR023985">
    <property type="entry name" value="SDR_subfam_1"/>
</dbReference>
<dbReference type="PRINTS" id="PR00081">
    <property type="entry name" value="GDHRDH"/>
</dbReference>